<dbReference type="EMBL" id="SNZK01000001">
    <property type="protein sequence ID" value="TDR55723.1"/>
    <property type="molecule type" value="Genomic_DNA"/>
</dbReference>
<sequence length="249" mass="29793">MSFFLHDSYSLKDRELIIKDFKKVSYNTSLFVIRGIERRCTKYLMTENDVLIRDIHTICEGLVFLKNQQVQKAKQHVKQIWERLSKQDHLYYLEIILLKNILFLFDLDITEEMVKRSIKELEMYEALYETAELQVSVLVNYSYLLIRNEDIEKAMKVLQFGKELCASKKRPDLVCDIYFYKAICCYISRKKYLYNYYLKEVLQIICLVSNPEKVEEVMAELAIFVSSEEISKVKGKYEKLKKIQMKFEL</sequence>
<evidence type="ECO:0000313" key="1">
    <source>
        <dbReference type="EMBL" id="TDR55723.1"/>
    </source>
</evidence>
<keyword evidence="2" id="KW-1185">Reference proteome</keyword>
<name>A0A4R6ZSJ0_9LIST</name>
<accession>A0A4R6ZSJ0</accession>
<dbReference type="Gene3D" id="1.25.40.10">
    <property type="entry name" value="Tetratricopeptide repeat domain"/>
    <property type="match status" value="1"/>
</dbReference>
<dbReference type="Proteomes" id="UP000295558">
    <property type="component" value="Unassembled WGS sequence"/>
</dbReference>
<comment type="caution">
    <text evidence="1">The sequence shown here is derived from an EMBL/GenBank/DDBJ whole genome shotgun (WGS) entry which is preliminary data.</text>
</comment>
<dbReference type="STRING" id="1265846.PROCOU_10131"/>
<organism evidence="1 2">
    <name type="scientific">Listeria rocourtiae</name>
    <dbReference type="NCBI Taxonomy" id="647910"/>
    <lineage>
        <taxon>Bacteria</taxon>
        <taxon>Bacillati</taxon>
        <taxon>Bacillota</taxon>
        <taxon>Bacilli</taxon>
        <taxon>Bacillales</taxon>
        <taxon>Listeriaceae</taxon>
        <taxon>Listeria</taxon>
    </lineage>
</organism>
<dbReference type="AlphaFoldDB" id="A0A4R6ZSJ0"/>
<gene>
    <name evidence="1" type="ORF">DFP96_101666</name>
</gene>
<dbReference type="PANTHER" id="PTHR37038:SF13">
    <property type="entry name" value="HTH CRO_C1-TYPE DOMAIN-CONTAINING PROTEIN"/>
    <property type="match status" value="1"/>
</dbReference>
<dbReference type="PANTHER" id="PTHR37038">
    <property type="entry name" value="TRANSCRIPTIONAL REGULATOR-RELATED"/>
    <property type="match status" value="1"/>
</dbReference>
<dbReference type="InterPro" id="IPR053163">
    <property type="entry name" value="HTH-type_regulator_Rgg"/>
</dbReference>
<protein>
    <recommendedName>
        <fullName evidence="3">Transcriptional regulator</fullName>
    </recommendedName>
</protein>
<reference evidence="1 2" key="1">
    <citation type="submission" date="2019-03" db="EMBL/GenBank/DDBJ databases">
        <title>Genomic Encyclopedia of Type Strains, Phase III (KMG-III): the genomes of soil and plant-associated and newly described type strains.</title>
        <authorList>
            <person name="Whitman W."/>
        </authorList>
    </citation>
    <scope>NUCLEOTIDE SEQUENCE [LARGE SCALE GENOMIC DNA]</scope>
    <source>
        <strain evidence="1 2">CECT 7972</strain>
    </source>
</reference>
<proteinExistence type="predicted"/>
<evidence type="ECO:0000313" key="2">
    <source>
        <dbReference type="Proteomes" id="UP000295558"/>
    </source>
</evidence>
<evidence type="ECO:0008006" key="3">
    <source>
        <dbReference type="Google" id="ProtNLM"/>
    </source>
</evidence>
<dbReference type="InterPro" id="IPR011990">
    <property type="entry name" value="TPR-like_helical_dom_sf"/>
</dbReference>